<protein>
    <submittedName>
        <fullName evidence="2">Uncharacterized protein</fullName>
    </submittedName>
</protein>
<keyword evidence="1" id="KW-0732">Signal</keyword>
<evidence type="ECO:0000313" key="3">
    <source>
        <dbReference type="Proteomes" id="UP000199310"/>
    </source>
</evidence>
<dbReference type="RefSeq" id="WP_177192366.1">
    <property type="nucleotide sequence ID" value="NZ_FOJG01000002.1"/>
</dbReference>
<reference evidence="3" key="1">
    <citation type="submission" date="2016-10" db="EMBL/GenBank/DDBJ databases">
        <authorList>
            <person name="Varghese N."/>
            <person name="Submissions S."/>
        </authorList>
    </citation>
    <scope>NUCLEOTIDE SEQUENCE [LARGE SCALE GENOMIC DNA]</scope>
    <source>
        <strain evidence="3">DSM 3695</strain>
    </source>
</reference>
<feature type="chain" id="PRO_5011435159" evidence="1">
    <location>
        <begin position="21"/>
        <end position="243"/>
    </location>
</feature>
<proteinExistence type="predicted"/>
<evidence type="ECO:0000256" key="1">
    <source>
        <dbReference type="SAM" id="SignalP"/>
    </source>
</evidence>
<organism evidence="2 3">
    <name type="scientific">Chitinophaga arvensicola</name>
    <dbReference type="NCBI Taxonomy" id="29529"/>
    <lineage>
        <taxon>Bacteria</taxon>
        <taxon>Pseudomonadati</taxon>
        <taxon>Bacteroidota</taxon>
        <taxon>Chitinophagia</taxon>
        <taxon>Chitinophagales</taxon>
        <taxon>Chitinophagaceae</taxon>
        <taxon>Chitinophaga</taxon>
    </lineage>
</organism>
<dbReference type="AlphaFoldDB" id="A0A1I0SB26"/>
<name>A0A1I0SB26_9BACT</name>
<dbReference type="STRING" id="29529.SAMN04488122_5691"/>
<dbReference type="EMBL" id="FOJG01000002">
    <property type="protein sequence ID" value="SEW53806.1"/>
    <property type="molecule type" value="Genomic_DNA"/>
</dbReference>
<feature type="signal peptide" evidence="1">
    <location>
        <begin position="1"/>
        <end position="20"/>
    </location>
</feature>
<dbReference type="Proteomes" id="UP000199310">
    <property type="component" value="Unassembled WGS sequence"/>
</dbReference>
<accession>A0A1I0SB26</accession>
<gene>
    <name evidence="2" type="ORF">SAMN04488122_5691</name>
</gene>
<sequence>MLYRICLFTIALFSFSILHAQTIPATGSDISSFIPRGWKLFAQATGDLNKDSLADVVMIIQETNKKKLVKNEEGMGIDTMDLNPRMVLILFKQTDGTYQLATKSTSFISSPNNADNPCESDRIEDDVLTIKKGVLTLRQHYWSSCGSWTTSIEDYLFRYQKGKFELIGYSSEDIHRSSGEMNTYSVNFSTRKAIRTTGDNMFDTPKEKPKTTEQSFTMATLPNLETMTPETFEQVLEVVNKKK</sequence>
<evidence type="ECO:0000313" key="2">
    <source>
        <dbReference type="EMBL" id="SEW53806.1"/>
    </source>
</evidence>
<keyword evidence="3" id="KW-1185">Reference proteome</keyword>